<dbReference type="InterPro" id="IPR001128">
    <property type="entry name" value="Cyt_P450"/>
</dbReference>
<evidence type="ECO:0000256" key="5">
    <source>
        <dbReference type="ARBA" id="ARBA00023004"/>
    </source>
</evidence>
<dbReference type="EMBL" id="MVFC01000003">
    <property type="protein sequence ID" value="OON81673.1"/>
    <property type="molecule type" value="Genomic_DNA"/>
</dbReference>
<dbReference type="AlphaFoldDB" id="A0A1V4ADW3"/>
<organism evidence="8 9">
    <name type="scientific">Streptomyces tsukubensis</name>
    <dbReference type="NCBI Taxonomy" id="83656"/>
    <lineage>
        <taxon>Bacteria</taxon>
        <taxon>Bacillati</taxon>
        <taxon>Actinomycetota</taxon>
        <taxon>Actinomycetes</taxon>
        <taxon>Kitasatosporales</taxon>
        <taxon>Streptomycetaceae</taxon>
        <taxon>Streptomyces</taxon>
    </lineage>
</organism>
<dbReference type="SUPFAM" id="SSF48264">
    <property type="entry name" value="Cytochrome P450"/>
    <property type="match status" value="1"/>
</dbReference>
<proteinExistence type="inferred from homology"/>
<keyword evidence="3 7" id="KW-0479">Metal-binding</keyword>
<dbReference type="Proteomes" id="UP000190539">
    <property type="component" value="Unassembled WGS sequence"/>
</dbReference>
<dbReference type="InterPro" id="IPR002397">
    <property type="entry name" value="Cyt_P450_B"/>
</dbReference>
<gene>
    <name evidence="8" type="ORF">B1H18_05850</name>
</gene>
<protein>
    <submittedName>
        <fullName evidence="8">Cytochrome</fullName>
    </submittedName>
</protein>
<dbReference type="Pfam" id="PF00067">
    <property type="entry name" value="p450"/>
    <property type="match status" value="1"/>
</dbReference>
<reference evidence="8 9" key="1">
    <citation type="submission" date="2017-02" db="EMBL/GenBank/DDBJ databases">
        <title>Draft Genome Sequence of Streptomyces tsukubaensis F601, a Producer of the immunosuppressant tacrolimus FK506.</title>
        <authorList>
            <person name="Zong G."/>
            <person name="Zhong C."/>
            <person name="Fu J."/>
            <person name="Qin R."/>
            <person name="Cao G."/>
        </authorList>
    </citation>
    <scope>NUCLEOTIDE SEQUENCE [LARGE SCALE GENOMIC DNA]</scope>
    <source>
        <strain evidence="8 9">F601</strain>
    </source>
</reference>
<evidence type="ECO:0000256" key="1">
    <source>
        <dbReference type="ARBA" id="ARBA00010617"/>
    </source>
</evidence>
<dbReference type="InterPro" id="IPR017972">
    <property type="entry name" value="Cyt_P450_CS"/>
</dbReference>
<dbReference type="GO" id="GO:0005506">
    <property type="term" value="F:iron ion binding"/>
    <property type="evidence" value="ECO:0007669"/>
    <property type="project" value="InterPro"/>
</dbReference>
<dbReference type="PANTHER" id="PTHR46696:SF1">
    <property type="entry name" value="CYTOCHROME P450 YJIB-RELATED"/>
    <property type="match status" value="1"/>
</dbReference>
<comment type="similarity">
    <text evidence="1 7">Belongs to the cytochrome P450 family.</text>
</comment>
<dbReference type="FunFam" id="1.10.630.10:FF:000018">
    <property type="entry name" value="Cytochrome P450 monooxygenase"/>
    <property type="match status" value="1"/>
</dbReference>
<dbReference type="GO" id="GO:0004497">
    <property type="term" value="F:monooxygenase activity"/>
    <property type="evidence" value="ECO:0007669"/>
    <property type="project" value="UniProtKB-KW"/>
</dbReference>
<dbReference type="GO" id="GO:0016705">
    <property type="term" value="F:oxidoreductase activity, acting on paired donors, with incorporation or reduction of molecular oxygen"/>
    <property type="evidence" value="ECO:0007669"/>
    <property type="project" value="InterPro"/>
</dbReference>
<evidence type="ECO:0000256" key="2">
    <source>
        <dbReference type="ARBA" id="ARBA00022617"/>
    </source>
</evidence>
<evidence type="ECO:0000256" key="6">
    <source>
        <dbReference type="ARBA" id="ARBA00023033"/>
    </source>
</evidence>
<dbReference type="GO" id="GO:0020037">
    <property type="term" value="F:heme binding"/>
    <property type="evidence" value="ECO:0007669"/>
    <property type="project" value="InterPro"/>
</dbReference>
<dbReference type="OrthoDB" id="3218463at2"/>
<dbReference type="STRING" id="83656.B1H18_05850"/>
<dbReference type="PROSITE" id="PS00086">
    <property type="entry name" value="CYTOCHROME_P450"/>
    <property type="match status" value="1"/>
</dbReference>
<dbReference type="InterPro" id="IPR036396">
    <property type="entry name" value="Cyt_P450_sf"/>
</dbReference>
<evidence type="ECO:0000256" key="3">
    <source>
        <dbReference type="ARBA" id="ARBA00022723"/>
    </source>
</evidence>
<keyword evidence="4 7" id="KW-0560">Oxidoreductase</keyword>
<evidence type="ECO:0000256" key="7">
    <source>
        <dbReference type="RuleBase" id="RU000461"/>
    </source>
</evidence>
<keyword evidence="5 7" id="KW-0408">Iron</keyword>
<evidence type="ECO:0000313" key="8">
    <source>
        <dbReference type="EMBL" id="OON81673.1"/>
    </source>
</evidence>
<dbReference type="PRINTS" id="PR00359">
    <property type="entry name" value="BP450"/>
</dbReference>
<keyword evidence="2 7" id="KW-0349">Heme</keyword>
<dbReference type="CDD" id="cd11031">
    <property type="entry name" value="Cyp158A-like"/>
    <property type="match status" value="1"/>
</dbReference>
<keyword evidence="9" id="KW-1185">Reference proteome</keyword>
<evidence type="ECO:0000256" key="4">
    <source>
        <dbReference type="ARBA" id="ARBA00023002"/>
    </source>
</evidence>
<dbReference type="PANTHER" id="PTHR46696">
    <property type="entry name" value="P450, PUTATIVE (EUROFUNG)-RELATED"/>
    <property type="match status" value="1"/>
</dbReference>
<accession>A0A1V4ADW3</accession>
<name>A0A1V4ADW3_9ACTN</name>
<evidence type="ECO:0000313" key="9">
    <source>
        <dbReference type="Proteomes" id="UP000190539"/>
    </source>
</evidence>
<dbReference type="RefSeq" id="WP_077965425.1">
    <property type="nucleotide sequence ID" value="NZ_CP045178.1"/>
</dbReference>
<dbReference type="Gene3D" id="1.10.630.10">
    <property type="entry name" value="Cytochrome P450"/>
    <property type="match status" value="1"/>
</dbReference>
<keyword evidence="6 7" id="KW-0503">Monooxygenase</keyword>
<sequence length="425" mass="46592">MQTRPEPLAYPFEPGTGLELNPLYAELRERPLARVRMSYGDDAWLATRYADVKTVLSDARFSLAEAVGQNQPRTQATAWDQVGLTSLEPPEHTRLRGLLAKEFSARRVERLRVHAHEVADELLDRVVESGPSADLVEQFAIPLPTTLNCELLGVPREHSRIWAWVEANLFGAEPDQSGEGAAEFYSHMAELVELRRRKPGEDLLSSLLRACDRDGLITEDELLALVGDLLVAGFVTVAGQIATSVYHLLTRPEEVSRLRERPELIPRAAEELLRYVQLIDFTAPRYATEDVELGGVLVRAGEPVLAALAAANRDPAVFADADDLVLDRSGAAHLGFGHGAHFCVGAQLARLELQVALETVLRRLPGLRLAVPEDGPRWKTGGIVNGLHGLPVTFDTASGAQPQTTPAALARLSVQRTQTRHTHEA</sequence>
<comment type="caution">
    <text evidence="8">The sequence shown here is derived from an EMBL/GenBank/DDBJ whole genome shotgun (WGS) entry which is preliminary data.</text>
</comment>